<evidence type="ECO:0000313" key="1">
    <source>
        <dbReference type="EMBL" id="XBM00531.1"/>
    </source>
</evidence>
<evidence type="ECO:0008006" key="2">
    <source>
        <dbReference type="Google" id="ProtNLM"/>
    </source>
</evidence>
<dbReference type="PIRSF" id="PIRSF015283">
    <property type="entry name" value="Regulatory_RpfE"/>
    <property type="match status" value="1"/>
</dbReference>
<dbReference type="AlphaFoldDB" id="A0AAU7F8N6"/>
<accession>A0AAU7F8N6</accession>
<gene>
    <name evidence="1" type="ORF">ABHF33_15980</name>
</gene>
<reference evidence="1" key="1">
    <citation type="submission" date="2024-05" db="EMBL/GenBank/DDBJ databases">
        <authorList>
            <person name="Yang L."/>
            <person name="Pan L."/>
        </authorList>
    </citation>
    <scope>NUCLEOTIDE SEQUENCE</scope>
    <source>
        <strain evidence="1">FCG-7</strain>
    </source>
</reference>
<sequence length="342" mass="37597">MKTENHQNHLELIIPASIWPDAHSRQAIWHDLPMPSLALLAGKGKKTTLAQADHEAYLAALFGVDTLPVAPLLLANQPDLPAGYWLCADPVTLRVDRDHLTVLGEPYLEVTQAEADALVAALNALYRADGFEFIAPTSQRWFVRLPADPELRFTPIYRALGQNLNDVLPQGAGALKFNALLNEMQMLLYSHGVNDARDAAGQLLINSIWLWGNGNLPCGDIPQLGRPLFANDPVLAALSASALPTGYSDTQARNAVIVLDQLRLHALYGAGYDWQQVWLGWEQQWFAPALAALRNGELSSLTLSFSDAAQQITVTRADLWRFWRRSALPAHFTAVESADVAD</sequence>
<dbReference type="EMBL" id="CP157355">
    <property type="protein sequence ID" value="XBM00531.1"/>
    <property type="molecule type" value="Genomic_DNA"/>
</dbReference>
<protein>
    <recommendedName>
        <fullName evidence="2">Phosphoglycerate mutase</fullName>
    </recommendedName>
</protein>
<organism evidence="1">
    <name type="scientific">Chitinibacter mangrovi</name>
    <dbReference type="NCBI Taxonomy" id="3153927"/>
    <lineage>
        <taxon>Bacteria</taxon>
        <taxon>Pseudomonadati</taxon>
        <taxon>Pseudomonadota</taxon>
        <taxon>Betaproteobacteria</taxon>
        <taxon>Neisseriales</taxon>
        <taxon>Chitinibacteraceae</taxon>
        <taxon>Chitinibacter</taxon>
    </lineage>
</organism>
<dbReference type="KEGG" id="cmav:ABHF33_15980"/>
<dbReference type="GO" id="GO:0004619">
    <property type="term" value="F:phosphoglycerate mutase activity"/>
    <property type="evidence" value="ECO:0007669"/>
    <property type="project" value="InterPro"/>
</dbReference>
<dbReference type="RefSeq" id="WP_348944878.1">
    <property type="nucleotide sequence ID" value="NZ_CP157355.1"/>
</dbReference>
<name>A0AAU7F8N6_9NEIS</name>
<dbReference type="InterPro" id="IPR016631">
    <property type="entry name" value="Regulatory_RpfE"/>
</dbReference>
<proteinExistence type="predicted"/>